<evidence type="ECO:0000313" key="8">
    <source>
        <dbReference type="Proteomes" id="UP000284842"/>
    </source>
</evidence>
<comment type="similarity">
    <text evidence="2 6">Belongs to the fungal hydrophobin family.</text>
</comment>
<keyword evidence="4 6" id="KW-0964">Secreted</keyword>
<organism evidence="7 8">
    <name type="scientific">Panaeolus cyanescens</name>
    <dbReference type="NCBI Taxonomy" id="181874"/>
    <lineage>
        <taxon>Eukaryota</taxon>
        <taxon>Fungi</taxon>
        <taxon>Dikarya</taxon>
        <taxon>Basidiomycota</taxon>
        <taxon>Agaricomycotina</taxon>
        <taxon>Agaricomycetes</taxon>
        <taxon>Agaricomycetidae</taxon>
        <taxon>Agaricales</taxon>
        <taxon>Agaricineae</taxon>
        <taxon>Galeropsidaceae</taxon>
        <taxon>Panaeolus</taxon>
    </lineage>
</organism>
<dbReference type="InParanoid" id="A0A409W5B2"/>
<dbReference type="SMART" id="SM00075">
    <property type="entry name" value="HYDRO"/>
    <property type="match status" value="1"/>
</dbReference>
<feature type="chain" id="PRO_5018821164" description="Hydrophobin" evidence="6">
    <location>
        <begin position="21"/>
        <end position="107"/>
    </location>
</feature>
<gene>
    <name evidence="7" type="ORF">CVT24_007634</name>
</gene>
<evidence type="ECO:0000256" key="3">
    <source>
        <dbReference type="ARBA" id="ARBA00022512"/>
    </source>
</evidence>
<sequence length="107" mass="10837">MFAKVIAFAALALSISSVSAVDYSCNTGNLTCCSEIQDVGSYDADIIAALVGVSVDDVTGQLGLQCNPITVIGVGTGGNCASTPVCCEQNFQNQLIGLNCNSAIVQA</sequence>
<dbReference type="Proteomes" id="UP000284842">
    <property type="component" value="Unassembled WGS sequence"/>
</dbReference>
<dbReference type="AlphaFoldDB" id="A0A409W5B2"/>
<evidence type="ECO:0000256" key="5">
    <source>
        <dbReference type="ARBA" id="ARBA00023157"/>
    </source>
</evidence>
<comment type="subcellular location">
    <subcellularLocation>
        <location evidence="1 6">Secreted</location>
        <location evidence="1 6">Cell wall</location>
    </subcellularLocation>
</comment>
<dbReference type="GO" id="GO:0009277">
    <property type="term" value="C:fungal-type cell wall"/>
    <property type="evidence" value="ECO:0007669"/>
    <property type="project" value="InterPro"/>
</dbReference>
<protein>
    <recommendedName>
        <fullName evidence="6">Hydrophobin</fullName>
    </recommendedName>
</protein>
<dbReference type="CDD" id="cd23507">
    <property type="entry name" value="hydrophobin_I"/>
    <property type="match status" value="1"/>
</dbReference>
<evidence type="ECO:0000256" key="2">
    <source>
        <dbReference type="ARBA" id="ARBA00010446"/>
    </source>
</evidence>
<feature type="signal peptide" evidence="6">
    <location>
        <begin position="1"/>
        <end position="20"/>
    </location>
</feature>
<evidence type="ECO:0000256" key="1">
    <source>
        <dbReference type="ARBA" id="ARBA00004191"/>
    </source>
</evidence>
<proteinExistence type="inferred from homology"/>
<evidence type="ECO:0000256" key="6">
    <source>
        <dbReference type="RuleBase" id="RU365009"/>
    </source>
</evidence>
<keyword evidence="8" id="KW-1185">Reference proteome</keyword>
<name>A0A409W5B2_9AGAR</name>
<evidence type="ECO:0000256" key="4">
    <source>
        <dbReference type="ARBA" id="ARBA00022525"/>
    </source>
</evidence>
<dbReference type="Pfam" id="PF01185">
    <property type="entry name" value="Hydrophobin"/>
    <property type="match status" value="1"/>
</dbReference>
<accession>A0A409W5B2</accession>
<dbReference type="OrthoDB" id="4225815at2759"/>
<keyword evidence="3 6" id="KW-0134">Cell wall</keyword>
<keyword evidence="6" id="KW-0732">Signal</keyword>
<reference evidence="7 8" key="1">
    <citation type="journal article" date="2018" name="Evol. Lett.">
        <title>Horizontal gene cluster transfer increased hallucinogenic mushroom diversity.</title>
        <authorList>
            <person name="Reynolds H.T."/>
            <person name="Vijayakumar V."/>
            <person name="Gluck-Thaler E."/>
            <person name="Korotkin H.B."/>
            <person name="Matheny P.B."/>
            <person name="Slot J.C."/>
        </authorList>
    </citation>
    <scope>NUCLEOTIDE SEQUENCE [LARGE SCALE GENOMIC DNA]</scope>
    <source>
        <strain evidence="7 8">2629</strain>
    </source>
</reference>
<keyword evidence="5 6" id="KW-1015">Disulfide bond</keyword>
<evidence type="ECO:0000313" key="7">
    <source>
        <dbReference type="EMBL" id="PPQ73658.1"/>
    </source>
</evidence>
<dbReference type="GO" id="GO:0005199">
    <property type="term" value="F:structural constituent of cell wall"/>
    <property type="evidence" value="ECO:0007669"/>
    <property type="project" value="InterPro"/>
</dbReference>
<dbReference type="InterPro" id="IPR001338">
    <property type="entry name" value="Class_I_Hydrophobin"/>
</dbReference>
<comment type="caution">
    <text evidence="7">The sequence shown here is derived from an EMBL/GenBank/DDBJ whole genome shotgun (WGS) entry which is preliminary data.</text>
</comment>
<dbReference type="EMBL" id="NHTK01005804">
    <property type="protein sequence ID" value="PPQ73658.1"/>
    <property type="molecule type" value="Genomic_DNA"/>
</dbReference>